<evidence type="ECO:0000313" key="2">
    <source>
        <dbReference type="Proteomes" id="UP000054988"/>
    </source>
</evidence>
<dbReference type="EMBL" id="LATX01001479">
    <property type="protein sequence ID" value="KTB41352.1"/>
    <property type="molecule type" value="Genomic_DNA"/>
</dbReference>
<protein>
    <submittedName>
        <fullName evidence="1">Putative rve-domain-containing protein</fullName>
    </submittedName>
</protein>
<dbReference type="Proteomes" id="UP000054988">
    <property type="component" value="Unassembled WGS sequence"/>
</dbReference>
<organism evidence="1 2">
    <name type="scientific">Moniliophthora roreri</name>
    <name type="common">Frosty pod rot fungus</name>
    <name type="synonym">Monilia roreri</name>
    <dbReference type="NCBI Taxonomy" id="221103"/>
    <lineage>
        <taxon>Eukaryota</taxon>
        <taxon>Fungi</taxon>
        <taxon>Dikarya</taxon>
        <taxon>Basidiomycota</taxon>
        <taxon>Agaricomycotina</taxon>
        <taxon>Agaricomycetes</taxon>
        <taxon>Agaricomycetidae</taxon>
        <taxon>Agaricales</taxon>
        <taxon>Marasmiineae</taxon>
        <taxon>Marasmiaceae</taxon>
        <taxon>Moniliophthora</taxon>
    </lineage>
</organism>
<accession>A0A0W0FYU9</accession>
<reference evidence="1 2" key="1">
    <citation type="submission" date="2015-12" db="EMBL/GenBank/DDBJ databases">
        <title>Draft genome sequence of Moniliophthora roreri, the causal agent of frosty pod rot of cacao.</title>
        <authorList>
            <person name="Aime M.C."/>
            <person name="Diaz-Valderrama J.R."/>
            <person name="Kijpornyongpan T."/>
            <person name="Phillips-Mora W."/>
        </authorList>
    </citation>
    <scope>NUCLEOTIDE SEQUENCE [LARGE SCALE GENOMIC DNA]</scope>
    <source>
        <strain evidence="1 2">MCA 2952</strain>
    </source>
</reference>
<comment type="caution">
    <text evidence="1">The sequence shown here is derived from an EMBL/GenBank/DDBJ whole genome shotgun (WGS) entry which is preliminary data.</text>
</comment>
<evidence type="ECO:0000313" key="1">
    <source>
        <dbReference type="EMBL" id="KTB41352.1"/>
    </source>
</evidence>
<name>A0A0W0FYU9_MONRR</name>
<proteinExistence type="predicted"/>
<sequence>MLMESISKKRKLALEGAKVLEQENRRKKNYKEELNVQFVLLRKKQKNSGIMLPYHNLGGNL</sequence>
<gene>
    <name evidence="1" type="ORF">WG66_6075</name>
</gene>
<dbReference type="AlphaFoldDB" id="A0A0W0FYU9"/>